<dbReference type="GeneID" id="68920375"/>
<evidence type="ECO:0000313" key="2">
    <source>
        <dbReference type="EMBL" id="CCG58638.1"/>
    </source>
</evidence>
<dbReference type="EMBL" id="HE600983">
    <property type="protein sequence ID" value="CCG58638.1"/>
    <property type="molecule type" value="Genomic_DNA"/>
</dbReference>
<name>H8WGX4_CAEBR</name>
<dbReference type="InterPro" id="IPR053295">
    <property type="entry name" value="Innate_immunity_reg"/>
</dbReference>
<evidence type="ECO:0000313" key="3">
    <source>
        <dbReference type="Proteomes" id="UP000008549"/>
    </source>
</evidence>
<dbReference type="PANTHER" id="PTHR47324:SF1">
    <property type="entry name" value="EGF-LIKE DOMAIN-CONTAINING PROTEIN-RELATED"/>
    <property type="match status" value="1"/>
</dbReference>
<feature type="compositionally biased region" description="Low complexity" evidence="1">
    <location>
        <begin position="40"/>
        <end position="65"/>
    </location>
</feature>
<dbReference type="RefSeq" id="XP_045100895.1">
    <property type="nucleotide sequence ID" value="XM_045239457.1"/>
</dbReference>
<organism evidence="2 3">
    <name type="scientific">Caenorhabditis briggsae</name>
    <dbReference type="NCBI Taxonomy" id="6238"/>
    <lineage>
        <taxon>Eukaryota</taxon>
        <taxon>Metazoa</taxon>
        <taxon>Ecdysozoa</taxon>
        <taxon>Nematoda</taxon>
        <taxon>Chromadorea</taxon>
        <taxon>Rhabditida</taxon>
        <taxon>Rhabditina</taxon>
        <taxon>Rhabditomorpha</taxon>
        <taxon>Rhabditoidea</taxon>
        <taxon>Rhabditidae</taxon>
        <taxon>Peloderinae</taxon>
        <taxon>Caenorhabditis</taxon>
    </lineage>
</organism>
<accession>H8WGX4</accession>
<gene>
    <name evidence="2" type="ORF">CBG29120</name>
    <name evidence="2" type="ORF">CBG_29120</name>
</gene>
<dbReference type="STRING" id="6238.H8WGX4"/>
<protein>
    <submittedName>
        <fullName evidence="2">Protein CBG29120</fullName>
    </submittedName>
</protein>
<proteinExistence type="predicted"/>
<dbReference type="CTD" id="68920375"/>
<dbReference type="InParanoid" id="H8WGX4"/>
<reference evidence="2 3" key="2">
    <citation type="journal article" date="2011" name="PLoS Genet.">
        <title>Caenorhabditis briggsae recombinant inbred line genotypes reveal inter-strain incompatibility and the evolution of recombination.</title>
        <authorList>
            <person name="Ross J.A."/>
            <person name="Koboldt D.C."/>
            <person name="Staisch J.E."/>
            <person name="Chamberlin H.M."/>
            <person name="Gupta B.P."/>
            <person name="Miller R.D."/>
            <person name="Baird S.E."/>
            <person name="Haag E.S."/>
        </authorList>
    </citation>
    <scope>NUCLEOTIDE SEQUENCE [LARGE SCALE GENOMIC DNA]</scope>
    <source>
        <strain evidence="2 3">AF16</strain>
    </source>
</reference>
<dbReference type="KEGG" id="cbr:CBG_29120"/>
<feature type="region of interest" description="Disordered" evidence="1">
    <location>
        <begin position="32"/>
        <end position="65"/>
    </location>
</feature>
<dbReference type="Proteomes" id="UP000008549">
    <property type="component" value="Unassembled WGS sequence"/>
</dbReference>
<keyword evidence="3" id="KW-1185">Reference proteome</keyword>
<reference evidence="2 3" key="1">
    <citation type="journal article" date="2003" name="PLoS Biol.">
        <title>The genome sequence of Caenorhabditis briggsae: a platform for comparative genomics.</title>
        <authorList>
            <person name="Stein L.D."/>
            <person name="Bao Z."/>
            <person name="Blasiar D."/>
            <person name="Blumenthal T."/>
            <person name="Brent M.R."/>
            <person name="Chen N."/>
            <person name="Chinwalla A."/>
            <person name="Clarke L."/>
            <person name="Clee C."/>
            <person name="Coghlan A."/>
            <person name="Coulson A."/>
            <person name="D'Eustachio P."/>
            <person name="Fitch D.H."/>
            <person name="Fulton L.A."/>
            <person name="Fulton R.E."/>
            <person name="Griffiths-Jones S."/>
            <person name="Harris T.W."/>
            <person name="Hillier L.W."/>
            <person name="Kamath R."/>
            <person name="Kuwabara P.E."/>
            <person name="Mardis E.R."/>
            <person name="Marra M.A."/>
            <person name="Miner T.L."/>
            <person name="Minx P."/>
            <person name="Mullikin J.C."/>
            <person name="Plumb R.W."/>
            <person name="Rogers J."/>
            <person name="Schein J.E."/>
            <person name="Sohrmann M."/>
            <person name="Spieth J."/>
            <person name="Stajich J.E."/>
            <person name="Wei C."/>
            <person name="Willey D."/>
            <person name="Wilson R.K."/>
            <person name="Durbin R."/>
            <person name="Waterston R.H."/>
        </authorList>
    </citation>
    <scope>NUCLEOTIDE SEQUENCE [LARGE SCALE GENOMIC DNA]</scope>
    <source>
        <strain evidence="2 3">AF16</strain>
    </source>
</reference>
<sequence>MVVVFVHGVDENNQKFRRQEVVVCNGRAPPTMQPPVSVITQGPGTPVTQGSPQTTPTGGPTPTTATPLTSLQFDIVFMIDGSQAAQSYFDSFTKFIQTLLHKQLNGISVFSLNKDFNCFNEFMNLLPSRQTQITIFCTDLATIAHQNTKTVSKRQLKRSYMIKSAAFLMHFLATFSTDCD</sequence>
<dbReference type="eggNOG" id="KOG4297">
    <property type="taxonomic scope" value="Eukaryota"/>
</dbReference>
<dbReference type="AlphaFoldDB" id="H8WGX4"/>
<dbReference type="PANTHER" id="PTHR47324">
    <property type="entry name" value="PROTEIN IRG-7-RELATED"/>
    <property type="match status" value="1"/>
</dbReference>
<evidence type="ECO:0000256" key="1">
    <source>
        <dbReference type="SAM" id="MobiDB-lite"/>
    </source>
</evidence>